<organism evidence="2 3">
    <name type="scientific">Maritalea myrionectae</name>
    <dbReference type="NCBI Taxonomy" id="454601"/>
    <lineage>
        <taxon>Bacteria</taxon>
        <taxon>Pseudomonadati</taxon>
        <taxon>Pseudomonadota</taxon>
        <taxon>Alphaproteobacteria</taxon>
        <taxon>Hyphomicrobiales</taxon>
        <taxon>Devosiaceae</taxon>
        <taxon>Maritalea</taxon>
    </lineage>
</organism>
<gene>
    <name evidence="2" type="ORF">MXMO3_02578</name>
</gene>
<dbReference type="AlphaFoldDB" id="A0A2R4MGF9"/>
<protein>
    <submittedName>
        <fullName evidence="2">Uncharacterized protein</fullName>
    </submittedName>
</protein>
<keyword evidence="1" id="KW-1133">Transmembrane helix</keyword>
<feature type="transmembrane region" description="Helical" evidence="1">
    <location>
        <begin position="100"/>
        <end position="120"/>
    </location>
</feature>
<dbReference type="Proteomes" id="UP000258927">
    <property type="component" value="Chromosome"/>
</dbReference>
<keyword evidence="1" id="KW-0812">Transmembrane</keyword>
<feature type="transmembrane region" description="Helical" evidence="1">
    <location>
        <begin position="53"/>
        <end position="79"/>
    </location>
</feature>
<feature type="transmembrane region" description="Helical" evidence="1">
    <location>
        <begin position="126"/>
        <end position="146"/>
    </location>
</feature>
<evidence type="ECO:0000313" key="2">
    <source>
        <dbReference type="EMBL" id="AVX05090.1"/>
    </source>
</evidence>
<keyword evidence="3" id="KW-1185">Reference proteome</keyword>
<proteinExistence type="predicted"/>
<dbReference type="EMBL" id="CP021330">
    <property type="protein sequence ID" value="AVX05090.1"/>
    <property type="molecule type" value="Genomic_DNA"/>
</dbReference>
<accession>A0A2R4MGF9</accession>
<reference evidence="2 3" key="1">
    <citation type="submission" date="2017-05" db="EMBL/GenBank/DDBJ databases">
        <title>Genome Analysis of Maritalea myrionectae HL2708#5.</title>
        <authorList>
            <consortium name="Cotde Inc.-PKNU"/>
            <person name="Jang D."/>
            <person name="Oh H.-M."/>
        </authorList>
    </citation>
    <scope>NUCLEOTIDE SEQUENCE [LARGE SCALE GENOMIC DNA]</scope>
    <source>
        <strain evidence="2 3">HL2708#5</strain>
    </source>
</reference>
<sequence length="164" mass="17646">MSVGVNPPSLPFSRKAYTYAIVIGVIGNALSISFGWSAAFVGRDGLLAEIGEFLLSVLSGLLFQAPYLIGVLLVLWLIYYLPTNWGLNLANKKHWQSKRVAAAYGLVYGLPGAALAFAFAEMSPMTFQVIAALLSLIVGIIAGITFRKIAMHEQKSKKEPLGSV</sequence>
<evidence type="ECO:0000256" key="1">
    <source>
        <dbReference type="SAM" id="Phobius"/>
    </source>
</evidence>
<keyword evidence="1" id="KW-0472">Membrane</keyword>
<dbReference type="RefSeq" id="WP_117396122.1">
    <property type="nucleotide sequence ID" value="NZ_CP021330.1"/>
</dbReference>
<name>A0A2R4MGF9_9HYPH</name>
<dbReference type="KEGG" id="mmyr:MXMO3_02578"/>
<evidence type="ECO:0000313" key="3">
    <source>
        <dbReference type="Proteomes" id="UP000258927"/>
    </source>
</evidence>
<feature type="transmembrane region" description="Helical" evidence="1">
    <location>
        <begin position="16"/>
        <end position="41"/>
    </location>
</feature>